<keyword evidence="7 12" id="KW-0378">Hydrolase</keyword>
<accession>A0A2I1PAW1</accession>
<keyword evidence="9" id="KW-0234">DNA repair</keyword>
<dbReference type="EMBL" id="PKIZ01000009">
    <property type="protein sequence ID" value="PKZ41757.1"/>
    <property type="molecule type" value="Genomic_DNA"/>
</dbReference>
<dbReference type="Gene3D" id="3.90.79.10">
    <property type="entry name" value="Nucleoside Triphosphate Pyrophosphohydrolase"/>
    <property type="match status" value="1"/>
</dbReference>
<comment type="similarity">
    <text evidence="2 12">Belongs to the Nudix hydrolase family.</text>
</comment>
<evidence type="ECO:0000256" key="2">
    <source>
        <dbReference type="ARBA" id="ARBA00005582"/>
    </source>
</evidence>
<dbReference type="Pfam" id="PF00293">
    <property type="entry name" value="NUDIX"/>
    <property type="match status" value="1"/>
</dbReference>
<dbReference type="PRINTS" id="PR00502">
    <property type="entry name" value="NUDIXFAMILY"/>
</dbReference>
<dbReference type="GO" id="GO:0008413">
    <property type="term" value="F:8-oxo-7,8-dihydroguanosine triphosphate pyrophosphatase activity"/>
    <property type="evidence" value="ECO:0007669"/>
    <property type="project" value="TreeGrafter"/>
</dbReference>
<sequence length="179" mass="18689">MRLVVGAVIVDDLAHPTAVLAAHRAAERDLAPIPGATGEVPLWEFPGGKVDAGEAPGQALRRELAEELGIEVRLGDELVPPAGGAWPINDRLELRLFLAVVTGVAGAGPEGVGDLPRDAAGRVVPDPASAPDPSHDAVRWLAWREVAAHPWLPTNVAPARLLAQRWGDASPGHARRGTG</sequence>
<dbReference type="GO" id="GO:0044715">
    <property type="term" value="F:8-oxo-dGDP phosphatase activity"/>
    <property type="evidence" value="ECO:0007669"/>
    <property type="project" value="TreeGrafter"/>
</dbReference>
<dbReference type="InterPro" id="IPR047127">
    <property type="entry name" value="MutT-like"/>
</dbReference>
<evidence type="ECO:0000313" key="14">
    <source>
        <dbReference type="EMBL" id="PKZ41757.1"/>
    </source>
</evidence>
<evidence type="ECO:0000256" key="1">
    <source>
        <dbReference type="ARBA" id="ARBA00001946"/>
    </source>
</evidence>
<organism evidence="14 15">
    <name type="scientific">Kytococcus schroeteri</name>
    <dbReference type="NCBI Taxonomy" id="138300"/>
    <lineage>
        <taxon>Bacteria</taxon>
        <taxon>Bacillati</taxon>
        <taxon>Actinomycetota</taxon>
        <taxon>Actinomycetes</taxon>
        <taxon>Micrococcales</taxon>
        <taxon>Kytococcaceae</taxon>
        <taxon>Kytococcus</taxon>
    </lineage>
</organism>
<keyword evidence="6" id="KW-0227">DNA damage</keyword>
<dbReference type="AlphaFoldDB" id="A0A2I1PAW1"/>
<dbReference type="Proteomes" id="UP000234206">
    <property type="component" value="Unassembled WGS sequence"/>
</dbReference>
<evidence type="ECO:0000256" key="7">
    <source>
        <dbReference type="ARBA" id="ARBA00022801"/>
    </source>
</evidence>
<dbReference type="EC" id="3.6.1.55" evidence="11"/>
<evidence type="ECO:0000313" key="15">
    <source>
        <dbReference type="Proteomes" id="UP000234206"/>
    </source>
</evidence>
<keyword evidence="4" id="KW-0235">DNA replication</keyword>
<reference evidence="14 15" key="1">
    <citation type="submission" date="2017-12" db="EMBL/GenBank/DDBJ databases">
        <title>Phylogenetic diversity of female urinary microbiome.</title>
        <authorList>
            <person name="Thomas-White K."/>
            <person name="Wolfe A.J."/>
        </authorList>
    </citation>
    <scope>NUCLEOTIDE SEQUENCE [LARGE SCALE GENOMIC DNA]</scope>
    <source>
        <strain evidence="14 15">UMB1298</strain>
    </source>
</reference>
<dbReference type="GO" id="GO:0006260">
    <property type="term" value="P:DNA replication"/>
    <property type="evidence" value="ECO:0007669"/>
    <property type="project" value="UniProtKB-KW"/>
</dbReference>
<dbReference type="PANTHER" id="PTHR47707:SF1">
    <property type="entry name" value="NUDIX HYDROLASE FAMILY PROTEIN"/>
    <property type="match status" value="1"/>
</dbReference>
<keyword evidence="3" id="KW-0515">Mutator protein</keyword>
<dbReference type="GO" id="GO:0046872">
    <property type="term" value="F:metal ion binding"/>
    <property type="evidence" value="ECO:0007669"/>
    <property type="project" value="UniProtKB-KW"/>
</dbReference>
<evidence type="ECO:0000256" key="5">
    <source>
        <dbReference type="ARBA" id="ARBA00022723"/>
    </source>
</evidence>
<dbReference type="OrthoDB" id="9804442at2"/>
<evidence type="ECO:0000256" key="6">
    <source>
        <dbReference type="ARBA" id="ARBA00022763"/>
    </source>
</evidence>
<gene>
    <name evidence="14" type="ORF">CYJ76_05740</name>
</gene>
<evidence type="ECO:0000259" key="13">
    <source>
        <dbReference type="PROSITE" id="PS51462"/>
    </source>
</evidence>
<feature type="domain" description="Nudix hydrolase" evidence="13">
    <location>
        <begin position="1"/>
        <end position="164"/>
    </location>
</feature>
<dbReference type="GO" id="GO:0035539">
    <property type="term" value="F:8-oxo-7,8-dihydrodeoxyguanosine triphosphate pyrophosphatase activity"/>
    <property type="evidence" value="ECO:0007669"/>
    <property type="project" value="UniProtKB-EC"/>
</dbReference>
<dbReference type="PROSITE" id="PS51462">
    <property type="entry name" value="NUDIX"/>
    <property type="match status" value="1"/>
</dbReference>
<dbReference type="GO" id="GO:0006281">
    <property type="term" value="P:DNA repair"/>
    <property type="evidence" value="ECO:0007669"/>
    <property type="project" value="UniProtKB-KW"/>
</dbReference>
<keyword evidence="15" id="KW-1185">Reference proteome</keyword>
<comment type="catalytic activity">
    <reaction evidence="10">
        <text>8-oxo-dGTP + H2O = 8-oxo-dGMP + diphosphate + H(+)</text>
        <dbReference type="Rhea" id="RHEA:31575"/>
        <dbReference type="ChEBI" id="CHEBI:15377"/>
        <dbReference type="ChEBI" id="CHEBI:15378"/>
        <dbReference type="ChEBI" id="CHEBI:33019"/>
        <dbReference type="ChEBI" id="CHEBI:63224"/>
        <dbReference type="ChEBI" id="CHEBI:77896"/>
        <dbReference type="EC" id="3.6.1.55"/>
    </reaction>
</comment>
<evidence type="ECO:0000256" key="3">
    <source>
        <dbReference type="ARBA" id="ARBA00022457"/>
    </source>
</evidence>
<dbReference type="PROSITE" id="PS00893">
    <property type="entry name" value="NUDIX_BOX"/>
    <property type="match status" value="1"/>
</dbReference>
<dbReference type="InterPro" id="IPR020084">
    <property type="entry name" value="NUDIX_hydrolase_CS"/>
</dbReference>
<evidence type="ECO:0000256" key="9">
    <source>
        <dbReference type="ARBA" id="ARBA00023204"/>
    </source>
</evidence>
<keyword evidence="8" id="KW-0460">Magnesium</keyword>
<keyword evidence="5" id="KW-0479">Metal-binding</keyword>
<name>A0A2I1PAW1_9MICO</name>
<proteinExistence type="inferred from homology"/>
<dbReference type="InterPro" id="IPR015797">
    <property type="entry name" value="NUDIX_hydrolase-like_dom_sf"/>
</dbReference>
<dbReference type="SUPFAM" id="SSF55811">
    <property type="entry name" value="Nudix"/>
    <property type="match status" value="1"/>
</dbReference>
<dbReference type="PANTHER" id="PTHR47707">
    <property type="entry name" value="8-OXO-DGTP DIPHOSPHATASE"/>
    <property type="match status" value="1"/>
</dbReference>
<comment type="cofactor">
    <cofactor evidence="1">
        <name>Mg(2+)</name>
        <dbReference type="ChEBI" id="CHEBI:18420"/>
    </cofactor>
</comment>
<evidence type="ECO:0000256" key="10">
    <source>
        <dbReference type="ARBA" id="ARBA00035861"/>
    </source>
</evidence>
<evidence type="ECO:0000256" key="8">
    <source>
        <dbReference type="ARBA" id="ARBA00022842"/>
    </source>
</evidence>
<dbReference type="InterPro" id="IPR000086">
    <property type="entry name" value="NUDIX_hydrolase_dom"/>
</dbReference>
<evidence type="ECO:0000256" key="12">
    <source>
        <dbReference type="RuleBase" id="RU003476"/>
    </source>
</evidence>
<comment type="caution">
    <text evidence="14">The sequence shown here is derived from an EMBL/GenBank/DDBJ whole genome shotgun (WGS) entry which is preliminary data.</text>
</comment>
<evidence type="ECO:0000256" key="4">
    <source>
        <dbReference type="ARBA" id="ARBA00022705"/>
    </source>
</evidence>
<dbReference type="GO" id="GO:0044716">
    <property type="term" value="F:8-oxo-GDP phosphatase activity"/>
    <property type="evidence" value="ECO:0007669"/>
    <property type="project" value="TreeGrafter"/>
</dbReference>
<evidence type="ECO:0000256" key="11">
    <source>
        <dbReference type="ARBA" id="ARBA00038905"/>
    </source>
</evidence>
<dbReference type="RefSeq" id="WP_101849503.1">
    <property type="nucleotide sequence ID" value="NZ_JBHLVH010000001.1"/>
</dbReference>
<dbReference type="InterPro" id="IPR020476">
    <property type="entry name" value="Nudix_hydrolase"/>
</dbReference>
<protein>
    <recommendedName>
        <fullName evidence="11">8-oxo-dGTP diphosphatase</fullName>
        <ecNumber evidence="11">3.6.1.55</ecNumber>
    </recommendedName>
</protein>